<accession>A0A427XEA4</accession>
<reference evidence="2 3" key="1">
    <citation type="submission" date="2018-11" db="EMBL/GenBank/DDBJ databases">
        <title>Genome sequence of Apiotrichum porosum DSM 27194.</title>
        <authorList>
            <person name="Aliyu H."/>
            <person name="Gorte O."/>
            <person name="Ochsenreither K."/>
        </authorList>
    </citation>
    <scope>NUCLEOTIDE SEQUENCE [LARGE SCALE GENOMIC DNA]</scope>
    <source>
        <strain evidence="2 3">DSM 27194</strain>
    </source>
</reference>
<dbReference type="PIRSF" id="PIRSF005715">
    <property type="entry name" value="VPS45_Sec1"/>
    <property type="match status" value="1"/>
</dbReference>
<sequence>MDVLKAVQTYVLKMITEVPGMKVLLLDAHTTPIVSLVTTQSELLSHEIYLTDRIDNTSREPLNHLSCIAFLSPTDKSIEWVKKELASPRYGGYWLFFSNVLTKSQIEEMAMVDQFEVVKEVQEFFADYLAPHQSLFTLTQDALADGGAGPSNPPIYLPSPDDVPPPVLDNHLRAIMSVLLSLKKRPVIRWERMSTAGRRLATEVSAAMQHPPYRDLFDFRSTAGPAPLLLILDRRNDPVTPLLSQWTYEAMVHELLGINNGRVHIGGEERTELRDLVLSASSDPFFSQNMFSNFGDLGAALSQYVTDYSAKTASIGPGSSSRIETIADMKRFVEEYPEFQRLGGNVTKHVTLVGELSRLVERDDLLSVSEVEQSLASQESHATDLRSVMTLIASGRVPPANKLRLAILYALRYQKFHGNQITQVVEALIAHHVGADRARLVYVMLNFAGADVRQDDLFMNENFFSRGKTALKGLQGVENVYTQHTPHLAETLDLLLKGRLRETSYPFMEGDEGARTQRPQDIIVFMIGGTTYEESRNVALLNQRLATDVAGGPGGTRILLGGSTVHNSTSFLEMVSMAAETWPESIYQPPANLGVPSGTSSYNPSPVPSGAGPSLNFRAGGYELSVGGAAGSGLFRSGQSDVGGNVQLGGQLAQVSEGIRDGAGRLWGNVRQRMEERASRSNTPPAQ</sequence>
<dbReference type="GeneID" id="39588038"/>
<dbReference type="Gene3D" id="3.40.50.2060">
    <property type="match status" value="1"/>
</dbReference>
<dbReference type="InterPro" id="IPR036045">
    <property type="entry name" value="Sec1-like_sf"/>
</dbReference>
<evidence type="ECO:0000313" key="2">
    <source>
        <dbReference type="EMBL" id="RSH77195.1"/>
    </source>
</evidence>
<dbReference type="AlphaFoldDB" id="A0A427XEA4"/>
<dbReference type="Gene3D" id="3.40.50.1910">
    <property type="match status" value="1"/>
</dbReference>
<dbReference type="Pfam" id="PF00995">
    <property type="entry name" value="Sec1"/>
    <property type="match status" value="1"/>
</dbReference>
<evidence type="ECO:0000256" key="1">
    <source>
        <dbReference type="ARBA" id="ARBA00009884"/>
    </source>
</evidence>
<protein>
    <submittedName>
        <fullName evidence="2">Vacuolar protein sorting-associated protein 45</fullName>
    </submittedName>
</protein>
<dbReference type="InterPro" id="IPR001619">
    <property type="entry name" value="Sec1-like"/>
</dbReference>
<evidence type="ECO:0000313" key="3">
    <source>
        <dbReference type="Proteomes" id="UP000279236"/>
    </source>
</evidence>
<dbReference type="PANTHER" id="PTHR11679">
    <property type="entry name" value="VESICLE PROTEIN SORTING-ASSOCIATED"/>
    <property type="match status" value="1"/>
</dbReference>
<organism evidence="2 3">
    <name type="scientific">Apiotrichum porosum</name>
    <dbReference type="NCBI Taxonomy" id="105984"/>
    <lineage>
        <taxon>Eukaryota</taxon>
        <taxon>Fungi</taxon>
        <taxon>Dikarya</taxon>
        <taxon>Basidiomycota</taxon>
        <taxon>Agaricomycotina</taxon>
        <taxon>Tremellomycetes</taxon>
        <taxon>Trichosporonales</taxon>
        <taxon>Trichosporonaceae</taxon>
        <taxon>Apiotrichum</taxon>
    </lineage>
</organism>
<name>A0A427XEA4_9TREE</name>
<dbReference type="EMBL" id="RSCE01000017">
    <property type="protein sequence ID" value="RSH77195.1"/>
    <property type="molecule type" value="Genomic_DNA"/>
</dbReference>
<dbReference type="OrthoDB" id="10266265at2759"/>
<comment type="similarity">
    <text evidence="1">Belongs to the STXBP/unc-18/SEC1 family.</text>
</comment>
<dbReference type="InterPro" id="IPR043154">
    <property type="entry name" value="Sec-1-like_dom1"/>
</dbReference>
<keyword evidence="3" id="KW-1185">Reference proteome</keyword>
<dbReference type="InterPro" id="IPR043127">
    <property type="entry name" value="Sec-1-like_dom3a"/>
</dbReference>
<dbReference type="RefSeq" id="XP_028472342.1">
    <property type="nucleotide sequence ID" value="XM_028619168.1"/>
</dbReference>
<dbReference type="Gene3D" id="1.25.40.60">
    <property type="match status" value="1"/>
</dbReference>
<gene>
    <name evidence="2" type="primary">VPS45</name>
    <name evidence="2" type="ORF">EHS24_003495</name>
</gene>
<dbReference type="Proteomes" id="UP000279236">
    <property type="component" value="Unassembled WGS sequence"/>
</dbReference>
<comment type="caution">
    <text evidence="2">The sequence shown here is derived from an EMBL/GenBank/DDBJ whole genome shotgun (WGS) entry which is preliminary data.</text>
</comment>
<dbReference type="STRING" id="105984.A0A427XEA4"/>
<dbReference type="GO" id="GO:0016192">
    <property type="term" value="P:vesicle-mediated transport"/>
    <property type="evidence" value="ECO:0007669"/>
    <property type="project" value="InterPro"/>
</dbReference>
<dbReference type="SUPFAM" id="SSF56815">
    <property type="entry name" value="Sec1/munc18-like (SM) proteins"/>
    <property type="match status" value="1"/>
</dbReference>
<proteinExistence type="inferred from homology"/>
<dbReference type="Gene3D" id="3.90.830.10">
    <property type="entry name" value="Syntaxin Binding Protein 1, Chain A, domain 2"/>
    <property type="match status" value="1"/>
</dbReference>
<dbReference type="InterPro" id="IPR027482">
    <property type="entry name" value="Sec1-like_dom2"/>
</dbReference>